<comment type="catalytic activity">
    <reaction evidence="9 10">
        <text>Release of signal peptides from bacterial membrane prolipoproteins. Hydrolyzes -Xaa-Yaa-Zaa-|-(S,diacylglyceryl)Cys-, in which Xaa is hydrophobic (preferably Leu), and Yaa (Ala or Ser) and Zaa (Gly or Ala) have small, neutral side chains.</text>
        <dbReference type="EC" id="3.4.23.36"/>
    </reaction>
</comment>
<feature type="transmembrane region" description="Helical" evidence="9">
    <location>
        <begin position="12"/>
        <end position="30"/>
    </location>
</feature>
<keyword evidence="14" id="KW-1185">Reference proteome</keyword>
<evidence type="ECO:0000256" key="8">
    <source>
        <dbReference type="ARBA" id="ARBA00023136"/>
    </source>
</evidence>
<evidence type="ECO:0000313" key="14">
    <source>
        <dbReference type="Proteomes" id="UP000433101"/>
    </source>
</evidence>
<dbReference type="GO" id="GO:0004190">
    <property type="term" value="F:aspartic-type endopeptidase activity"/>
    <property type="evidence" value="ECO:0007669"/>
    <property type="project" value="UniProtKB-UniRule"/>
</dbReference>
<evidence type="ECO:0000256" key="4">
    <source>
        <dbReference type="ARBA" id="ARBA00022692"/>
    </source>
</evidence>
<keyword evidence="2 9" id="KW-1003">Cell membrane</keyword>
<dbReference type="GO" id="GO:0005886">
    <property type="term" value="C:plasma membrane"/>
    <property type="evidence" value="ECO:0007669"/>
    <property type="project" value="UniProtKB-SubCell"/>
</dbReference>
<dbReference type="GO" id="GO:0006508">
    <property type="term" value="P:proteolysis"/>
    <property type="evidence" value="ECO:0007669"/>
    <property type="project" value="UniProtKB-KW"/>
</dbReference>
<reference evidence="13 14" key="1">
    <citation type="submission" date="2019-12" db="EMBL/GenBank/DDBJ databases">
        <authorList>
            <person name="Li M."/>
        </authorList>
    </citation>
    <scope>NUCLEOTIDE SEQUENCE [LARGE SCALE GENOMIC DNA]</scope>
    <source>
        <strain evidence="13 14">GBMRC 2046</strain>
    </source>
</reference>
<evidence type="ECO:0000256" key="1">
    <source>
        <dbReference type="ARBA" id="ARBA00006139"/>
    </source>
</evidence>
<name>A0A7X3LW03_9HYPH</name>
<feature type="transmembrane region" description="Helical" evidence="9">
    <location>
        <begin position="76"/>
        <end position="96"/>
    </location>
</feature>
<dbReference type="Proteomes" id="UP000433101">
    <property type="component" value="Unassembled WGS sequence"/>
</dbReference>
<dbReference type="AlphaFoldDB" id="A0A7X3LW03"/>
<evidence type="ECO:0000256" key="12">
    <source>
        <dbReference type="SAM" id="MobiDB-lite"/>
    </source>
</evidence>
<dbReference type="PANTHER" id="PTHR33695:SF1">
    <property type="entry name" value="LIPOPROTEIN SIGNAL PEPTIDASE"/>
    <property type="match status" value="1"/>
</dbReference>
<comment type="subcellular location">
    <subcellularLocation>
        <location evidence="9">Cell membrane</location>
        <topology evidence="9">Multi-pass membrane protein</topology>
    </subcellularLocation>
</comment>
<keyword evidence="4 9" id="KW-0812">Transmembrane</keyword>
<keyword evidence="5 9" id="KW-0064">Aspartyl protease</keyword>
<gene>
    <name evidence="9" type="primary">lspA</name>
    <name evidence="13" type="ORF">GR183_14665</name>
</gene>
<keyword evidence="6 9" id="KW-0378">Hydrolase</keyword>
<dbReference type="PRINTS" id="PR00781">
    <property type="entry name" value="LIPOSIGPTASE"/>
</dbReference>
<comment type="caution">
    <text evidence="13">The sequence shown here is derived from an EMBL/GenBank/DDBJ whole genome shotgun (WGS) entry which is preliminary data.</text>
</comment>
<accession>A0A7X3LW03</accession>
<dbReference type="PANTHER" id="PTHR33695">
    <property type="entry name" value="LIPOPROTEIN SIGNAL PEPTIDASE"/>
    <property type="match status" value="1"/>
</dbReference>
<keyword evidence="8 9" id="KW-0472">Membrane</keyword>
<dbReference type="NCBIfam" id="TIGR00077">
    <property type="entry name" value="lspA"/>
    <property type="match status" value="1"/>
</dbReference>
<keyword evidence="7 9" id="KW-1133">Transmembrane helix</keyword>
<feature type="transmembrane region" description="Helical" evidence="9">
    <location>
        <begin position="103"/>
        <end position="120"/>
    </location>
</feature>
<evidence type="ECO:0000256" key="7">
    <source>
        <dbReference type="ARBA" id="ARBA00022989"/>
    </source>
</evidence>
<dbReference type="Pfam" id="PF01252">
    <property type="entry name" value="Peptidase_A8"/>
    <property type="match status" value="1"/>
</dbReference>
<evidence type="ECO:0000256" key="2">
    <source>
        <dbReference type="ARBA" id="ARBA00022475"/>
    </source>
</evidence>
<comment type="pathway">
    <text evidence="9">Protein modification; lipoprotein biosynthesis (signal peptide cleavage).</text>
</comment>
<comment type="function">
    <text evidence="9 10">This protein specifically catalyzes the removal of signal peptides from prolipoproteins.</text>
</comment>
<feature type="transmembrane region" description="Helical" evidence="9">
    <location>
        <begin position="140"/>
        <end position="160"/>
    </location>
</feature>
<proteinExistence type="inferred from homology"/>
<dbReference type="HAMAP" id="MF_00161">
    <property type="entry name" value="LspA"/>
    <property type="match status" value="1"/>
</dbReference>
<feature type="region of interest" description="Disordered" evidence="12">
    <location>
        <begin position="193"/>
        <end position="216"/>
    </location>
</feature>
<evidence type="ECO:0000256" key="10">
    <source>
        <dbReference type="RuleBase" id="RU000594"/>
    </source>
</evidence>
<evidence type="ECO:0000256" key="3">
    <source>
        <dbReference type="ARBA" id="ARBA00022670"/>
    </source>
</evidence>
<evidence type="ECO:0000256" key="5">
    <source>
        <dbReference type="ARBA" id="ARBA00022750"/>
    </source>
</evidence>
<evidence type="ECO:0000256" key="6">
    <source>
        <dbReference type="ARBA" id="ARBA00022801"/>
    </source>
</evidence>
<keyword evidence="3 9" id="KW-0645">Protease</keyword>
<dbReference type="EC" id="3.4.23.36" evidence="9"/>
<sequence>MTLNSKGKPLFWGARSPLVGAIALCGAGLDQAVKLWMIHGFGLPFRGSVELLPFFDLVMVWNYGISYGLFQQGSATGQILLAAFTVVATVLLWVWGARTSGKVAAISLGLIVAGAIGNGIDRLAYGAVADLFHFHIGTFSWYVFNLADVWIVAGVAGLLYDSFAGGPKDAAMSPHGERGELGEAIPSSILHADGEKDLSNGTETASRQGHDDDETR</sequence>
<dbReference type="InterPro" id="IPR001872">
    <property type="entry name" value="Peptidase_A8"/>
</dbReference>
<feature type="active site" evidence="9">
    <location>
        <position position="148"/>
    </location>
</feature>
<comment type="similarity">
    <text evidence="1 9 11">Belongs to the peptidase A8 family.</text>
</comment>
<feature type="transmembrane region" description="Helical" evidence="9">
    <location>
        <begin position="51"/>
        <end position="70"/>
    </location>
</feature>
<dbReference type="PROSITE" id="PS00855">
    <property type="entry name" value="SPASE_II"/>
    <property type="match status" value="1"/>
</dbReference>
<evidence type="ECO:0000313" key="13">
    <source>
        <dbReference type="EMBL" id="MXN66155.1"/>
    </source>
</evidence>
<feature type="active site" evidence="9">
    <location>
        <position position="130"/>
    </location>
</feature>
<dbReference type="UniPathway" id="UPA00665"/>
<dbReference type="EMBL" id="WUMV01000007">
    <property type="protein sequence ID" value="MXN66155.1"/>
    <property type="molecule type" value="Genomic_DNA"/>
</dbReference>
<evidence type="ECO:0000256" key="9">
    <source>
        <dbReference type="HAMAP-Rule" id="MF_00161"/>
    </source>
</evidence>
<evidence type="ECO:0000256" key="11">
    <source>
        <dbReference type="RuleBase" id="RU004181"/>
    </source>
</evidence>
<protein>
    <recommendedName>
        <fullName evidence="9">Lipoprotein signal peptidase</fullName>
        <ecNumber evidence="9">3.4.23.36</ecNumber>
    </recommendedName>
    <alternativeName>
        <fullName evidence="9">Prolipoprotein signal peptidase</fullName>
    </alternativeName>
    <alternativeName>
        <fullName evidence="9">Signal peptidase II</fullName>
        <shortName evidence="9">SPase II</shortName>
    </alternativeName>
</protein>
<organism evidence="13 14">
    <name type="scientific">Stappia sediminis</name>
    <dbReference type="NCBI Taxonomy" id="2692190"/>
    <lineage>
        <taxon>Bacteria</taxon>
        <taxon>Pseudomonadati</taxon>
        <taxon>Pseudomonadota</taxon>
        <taxon>Alphaproteobacteria</taxon>
        <taxon>Hyphomicrobiales</taxon>
        <taxon>Stappiaceae</taxon>
        <taxon>Stappia</taxon>
    </lineage>
</organism>